<keyword evidence="5 11" id="KW-0479">Metal-binding</keyword>
<dbReference type="InterPro" id="IPR004529">
    <property type="entry name" value="Phe-tRNA-synth_IIc_asu"/>
</dbReference>
<keyword evidence="10 11" id="KW-0030">Aminoacyl-tRNA synthetase</keyword>
<dbReference type="GO" id="GO:0005524">
    <property type="term" value="F:ATP binding"/>
    <property type="evidence" value="ECO:0007669"/>
    <property type="project" value="UniProtKB-UniRule"/>
</dbReference>
<comment type="cofactor">
    <cofactor evidence="11">
        <name>Mg(2+)</name>
        <dbReference type="ChEBI" id="CHEBI:18420"/>
    </cofactor>
    <text evidence="11">Binds 2 magnesium ions per tetramer.</text>
</comment>
<dbReference type="RefSeq" id="WP_058370633.1">
    <property type="nucleotide sequence ID" value="NZ_LNTB01000001.1"/>
</dbReference>
<name>A0A0V8RV68_PYROC</name>
<feature type="binding site" evidence="11">
    <location>
        <position position="437"/>
    </location>
    <ligand>
        <name>L-phenylalanine</name>
        <dbReference type="ChEBI" id="CHEBI:58095"/>
    </ligand>
</feature>
<dbReference type="NCBIfam" id="TIGR00468">
    <property type="entry name" value="pheS"/>
    <property type="match status" value="1"/>
</dbReference>
<comment type="subcellular location">
    <subcellularLocation>
        <location evidence="1 11">Cytoplasm</location>
    </subcellularLocation>
</comment>
<sequence>MGARIPVSESEYRLLERLVGRVEPGKPYTTEALARLTGLDRSQVEALARLLAEKGLLQLEERVSERYRLTEEAERYLREGFPEERLARLLAEHGGRMPVEEARRLLGGEFGIAMANASRKGWVRVESGEIVLAAEPPLVAEERRLLERLSRGERVSGDDLRMLRRRRLVEPVKEKATFITLEEPPEKLLGRVEVEVGALTRRMLETGEWRRVRLRRYNVAAEPPRLYPGRLHFFRQLIEHIRDVMKELGFVEVEEPPVELEFWNYDVLFQPQYHPARSPTDTFYLRQPREGEPPRELAEMVRRAHEEGLAGSRGWGYRWDPSRAARLILRSHTTAVSARVLAQRPRPPFRFFSIGRVYRVETVDPHHLPEFHQVDGIASEDGVSLRWLMGMLGELLERLGLREYRFRPAYFPFTEPSLEGYVRVGSQWLEVLGAGLFRPEMLAALGIDYPVAAWGMGIERLAMALYGLSDIRQLYSSDARFLSTIPSRWRLYAGAPV</sequence>
<keyword evidence="9 11" id="KW-0648">Protein biosynthesis</keyword>
<proteinExistence type="inferred from homology"/>
<feature type="domain" description="Aminoacyl-transfer RNA synthetases class-II family profile" evidence="12">
    <location>
        <begin position="226"/>
        <end position="486"/>
    </location>
</feature>
<evidence type="ECO:0000256" key="5">
    <source>
        <dbReference type="ARBA" id="ARBA00022723"/>
    </source>
</evidence>
<keyword evidence="8 11" id="KW-0460">Magnesium</keyword>
<dbReference type="Pfam" id="PF01409">
    <property type="entry name" value="tRNA-synt_2d"/>
    <property type="match status" value="1"/>
</dbReference>
<feature type="binding site" evidence="11">
    <location>
        <position position="334"/>
    </location>
    <ligand>
        <name>L-phenylalanine</name>
        <dbReference type="ChEBI" id="CHEBI:58095"/>
    </ligand>
</feature>
<evidence type="ECO:0000313" key="13">
    <source>
        <dbReference type="EMBL" id="KSW11953.1"/>
    </source>
</evidence>
<dbReference type="PANTHER" id="PTHR11538:SF40">
    <property type="entry name" value="PHENYLALANINE--TRNA LIGASE ALPHA SUBUNIT"/>
    <property type="match status" value="1"/>
</dbReference>
<dbReference type="NCBIfam" id="NF003210">
    <property type="entry name" value="PRK04172.1"/>
    <property type="match status" value="1"/>
</dbReference>
<dbReference type="OrthoDB" id="372178at2157"/>
<dbReference type="GO" id="GO:0000287">
    <property type="term" value="F:magnesium ion binding"/>
    <property type="evidence" value="ECO:0007669"/>
    <property type="project" value="UniProtKB-UniRule"/>
</dbReference>
<dbReference type="InterPro" id="IPR036390">
    <property type="entry name" value="WH_DNA-bd_sf"/>
</dbReference>
<keyword evidence="14" id="KW-1185">Reference proteome</keyword>
<dbReference type="Gene3D" id="1.10.10.10">
    <property type="entry name" value="Winged helix-like DNA-binding domain superfamily/Winged helix DNA-binding domain"/>
    <property type="match status" value="1"/>
</dbReference>
<dbReference type="PANTHER" id="PTHR11538">
    <property type="entry name" value="PHENYLALANYL-TRNA SYNTHETASE"/>
    <property type="match status" value="1"/>
</dbReference>
<comment type="similarity">
    <text evidence="2 11">Belongs to the class-II aminoacyl-tRNA synthetase family. Phe-tRNA synthetase alpha subunit type 2 subfamily.</text>
</comment>
<evidence type="ECO:0000256" key="9">
    <source>
        <dbReference type="ARBA" id="ARBA00022917"/>
    </source>
</evidence>
<evidence type="ECO:0000259" key="12">
    <source>
        <dbReference type="PROSITE" id="PS50862"/>
    </source>
</evidence>
<dbReference type="EMBL" id="LNTB01000001">
    <property type="protein sequence ID" value="KSW11953.1"/>
    <property type="molecule type" value="Genomic_DNA"/>
</dbReference>
<evidence type="ECO:0000256" key="1">
    <source>
        <dbReference type="ARBA" id="ARBA00004496"/>
    </source>
</evidence>
<keyword evidence="6 11" id="KW-0547">Nucleotide-binding</keyword>
<gene>
    <name evidence="11" type="primary">pheS</name>
    <name evidence="13" type="ORF">CF15_03945</name>
</gene>
<reference evidence="13 14" key="1">
    <citation type="submission" date="2015-11" db="EMBL/GenBank/DDBJ databases">
        <title>Genome sequence of Pyrodictium occultum PL-19, a marine hyperthermophilic archaeon isolated from Volcano, Italy.</title>
        <authorList>
            <person name="Utturkar S."/>
            <person name="Huber H."/>
            <person name="Leptihn S."/>
            <person name="Brown S."/>
            <person name="Stetter K.O."/>
            <person name="Podar M."/>
        </authorList>
    </citation>
    <scope>NUCLEOTIDE SEQUENCE [LARGE SCALE GENOMIC DNA]</scope>
    <source>
        <strain evidence="13 14">PL-19</strain>
    </source>
</reference>
<keyword evidence="3 11" id="KW-0963">Cytoplasm</keyword>
<evidence type="ECO:0000256" key="6">
    <source>
        <dbReference type="ARBA" id="ARBA00022741"/>
    </source>
</evidence>
<dbReference type="Gene3D" id="3.30.930.10">
    <property type="entry name" value="Bira Bifunctional Protein, Domain 2"/>
    <property type="match status" value="1"/>
</dbReference>
<accession>A0A0V8RV68</accession>
<dbReference type="InterPro" id="IPR006195">
    <property type="entry name" value="aa-tRNA-synth_II"/>
</dbReference>
<dbReference type="InterPro" id="IPR022917">
    <property type="entry name" value="Phe_tRNA_ligase_alpha_bac/arc"/>
</dbReference>
<keyword evidence="7 11" id="KW-0067">ATP-binding</keyword>
<evidence type="ECO:0000256" key="8">
    <source>
        <dbReference type="ARBA" id="ARBA00022842"/>
    </source>
</evidence>
<dbReference type="InterPro" id="IPR036388">
    <property type="entry name" value="WH-like_DNA-bd_sf"/>
</dbReference>
<dbReference type="PROSITE" id="PS50862">
    <property type="entry name" value="AA_TRNA_LIGASE_II"/>
    <property type="match status" value="1"/>
</dbReference>
<feature type="binding site" evidence="11">
    <location>
        <position position="415"/>
    </location>
    <ligand>
        <name>Mg(2+)</name>
        <dbReference type="ChEBI" id="CHEBI:18420"/>
        <note>ligand shared with heterodimeric partner</note>
    </ligand>
</feature>
<evidence type="ECO:0000256" key="7">
    <source>
        <dbReference type="ARBA" id="ARBA00022840"/>
    </source>
</evidence>
<dbReference type="Proteomes" id="UP000053352">
    <property type="component" value="Unassembled WGS sequence"/>
</dbReference>
<dbReference type="SUPFAM" id="SSF55681">
    <property type="entry name" value="Class II aaRS and biotin synthetases"/>
    <property type="match status" value="1"/>
</dbReference>
<dbReference type="InterPro" id="IPR045864">
    <property type="entry name" value="aa-tRNA-synth_II/BPL/LPL"/>
</dbReference>
<keyword evidence="4 11" id="KW-0436">Ligase</keyword>
<evidence type="ECO:0000256" key="10">
    <source>
        <dbReference type="ARBA" id="ARBA00023146"/>
    </source>
</evidence>
<comment type="subunit">
    <text evidence="11">Tetramer of two alpha and two beta subunits.</text>
</comment>
<evidence type="ECO:0000256" key="11">
    <source>
        <dbReference type="HAMAP-Rule" id="MF_00282"/>
    </source>
</evidence>
<dbReference type="GO" id="GO:0005737">
    <property type="term" value="C:cytoplasm"/>
    <property type="evidence" value="ECO:0007669"/>
    <property type="project" value="UniProtKB-SubCell"/>
</dbReference>
<protein>
    <recommendedName>
        <fullName evidence="11">Phenylalanine--tRNA ligase alpha subunit</fullName>
        <ecNumber evidence="11">6.1.1.20</ecNumber>
    </recommendedName>
    <alternativeName>
        <fullName evidence="11">Phenylalanyl-tRNA synthetase alpha subunit</fullName>
        <shortName evidence="11">PheRS</shortName>
    </alternativeName>
</protein>
<dbReference type="HAMAP" id="MF_00282">
    <property type="entry name" value="Phe_tRNA_synth_alpha2"/>
    <property type="match status" value="1"/>
</dbReference>
<dbReference type="GO" id="GO:0004826">
    <property type="term" value="F:phenylalanine-tRNA ligase activity"/>
    <property type="evidence" value="ECO:0007669"/>
    <property type="project" value="UniProtKB-UniRule"/>
</dbReference>
<dbReference type="AlphaFoldDB" id="A0A0V8RV68"/>
<evidence type="ECO:0000256" key="2">
    <source>
        <dbReference type="ARBA" id="ARBA00006703"/>
    </source>
</evidence>
<dbReference type="EC" id="6.1.1.20" evidence="11"/>
<dbReference type="InterPro" id="IPR002319">
    <property type="entry name" value="Phenylalanyl-tRNA_Synthase"/>
</dbReference>
<feature type="binding site" evidence="11">
    <location>
        <position position="413"/>
    </location>
    <ligand>
        <name>L-phenylalanine</name>
        <dbReference type="ChEBI" id="CHEBI:58095"/>
    </ligand>
</feature>
<evidence type="ECO:0000256" key="4">
    <source>
        <dbReference type="ARBA" id="ARBA00022598"/>
    </source>
</evidence>
<dbReference type="GO" id="GO:0000049">
    <property type="term" value="F:tRNA binding"/>
    <property type="evidence" value="ECO:0007669"/>
    <property type="project" value="InterPro"/>
</dbReference>
<dbReference type="STRING" id="2309.CF15_03945"/>
<comment type="caution">
    <text evidence="13">The sequence shown here is derived from an EMBL/GenBank/DDBJ whole genome shotgun (WGS) entry which is preliminary data.</text>
</comment>
<evidence type="ECO:0000313" key="14">
    <source>
        <dbReference type="Proteomes" id="UP000053352"/>
    </source>
</evidence>
<feature type="binding site" evidence="11">
    <location>
        <begin position="373"/>
        <end position="375"/>
    </location>
    <ligand>
        <name>L-phenylalanine</name>
        <dbReference type="ChEBI" id="CHEBI:58095"/>
    </ligand>
</feature>
<evidence type="ECO:0000256" key="3">
    <source>
        <dbReference type="ARBA" id="ARBA00022490"/>
    </source>
</evidence>
<organism evidence="13 14">
    <name type="scientific">Pyrodictium occultum</name>
    <dbReference type="NCBI Taxonomy" id="2309"/>
    <lineage>
        <taxon>Archaea</taxon>
        <taxon>Thermoproteota</taxon>
        <taxon>Thermoprotei</taxon>
        <taxon>Desulfurococcales</taxon>
        <taxon>Pyrodictiaceae</taxon>
        <taxon>Pyrodictium</taxon>
    </lineage>
</organism>
<dbReference type="SUPFAM" id="SSF46785">
    <property type="entry name" value="Winged helix' DNA-binding domain"/>
    <property type="match status" value="1"/>
</dbReference>
<dbReference type="GO" id="GO:0006432">
    <property type="term" value="P:phenylalanyl-tRNA aminoacylation"/>
    <property type="evidence" value="ECO:0007669"/>
    <property type="project" value="UniProtKB-UniRule"/>
</dbReference>
<dbReference type="CDD" id="cd00496">
    <property type="entry name" value="PheRS_alpha_core"/>
    <property type="match status" value="1"/>
</dbReference>
<comment type="catalytic activity">
    <reaction evidence="11">
        <text>tRNA(Phe) + L-phenylalanine + ATP = L-phenylalanyl-tRNA(Phe) + AMP + diphosphate + H(+)</text>
        <dbReference type="Rhea" id="RHEA:19413"/>
        <dbReference type="Rhea" id="RHEA-COMP:9668"/>
        <dbReference type="Rhea" id="RHEA-COMP:9699"/>
        <dbReference type="ChEBI" id="CHEBI:15378"/>
        <dbReference type="ChEBI" id="CHEBI:30616"/>
        <dbReference type="ChEBI" id="CHEBI:33019"/>
        <dbReference type="ChEBI" id="CHEBI:58095"/>
        <dbReference type="ChEBI" id="CHEBI:78442"/>
        <dbReference type="ChEBI" id="CHEBI:78531"/>
        <dbReference type="ChEBI" id="CHEBI:456215"/>
        <dbReference type="EC" id="6.1.1.20"/>
    </reaction>
</comment>